<proteinExistence type="predicted"/>
<reference evidence="2 3" key="1">
    <citation type="submission" date="2018-06" db="EMBL/GenBank/DDBJ databases">
        <authorList>
            <consortium name="Pathogen Informatics"/>
            <person name="Doyle S."/>
        </authorList>
    </citation>
    <scope>NUCLEOTIDE SEQUENCE [LARGE SCALE GENOMIC DNA]</scope>
    <source>
        <strain evidence="2 3">NCTC11165</strain>
    </source>
</reference>
<dbReference type="PANTHER" id="PTHR43610">
    <property type="entry name" value="BLL6696 PROTEIN"/>
    <property type="match status" value="1"/>
</dbReference>
<dbReference type="InterPro" id="IPR016181">
    <property type="entry name" value="Acyl_CoA_acyltransferase"/>
</dbReference>
<dbReference type="PANTHER" id="PTHR43610:SF1">
    <property type="entry name" value="N-ACETYLTRANSFERASE DOMAIN-CONTAINING PROTEIN"/>
    <property type="match status" value="1"/>
</dbReference>
<dbReference type="AlphaFoldDB" id="A0A2X1BNF0"/>
<dbReference type="Pfam" id="PF13302">
    <property type="entry name" value="Acetyltransf_3"/>
    <property type="match status" value="1"/>
</dbReference>
<protein>
    <submittedName>
        <fullName evidence="2">Acetyltransferase (GNAT) family</fullName>
    </submittedName>
</protein>
<dbReference type="Gene3D" id="3.40.630.30">
    <property type="match status" value="1"/>
</dbReference>
<evidence type="ECO:0000313" key="2">
    <source>
        <dbReference type="EMBL" id="SPU43221.1"/>
    </source>
</evidence>
<dbReference type="GO" id="GO:0016747">
    <property type="term" value="F:acyltransferase activity, transferring groups other than amino-acyl groups"/>
    <property type="evidence" value="ECO:0007669"/>
    <property type="project" value="InterPro"/>
</dbReference>
<dbReference type="InterPro" id="IPR000182">
    <property type="entry name" value="GNAT_dom"/>
</dbReference>
<dbReference type="Proteomes" id="UP000250358">
    <property type="component" value="Unassembled WGS sequence"/>
</dbReference>
<sequence length="213" mass="23778">MKLSPVVLEDAFVRLEPFTEALKDEVRAALDCDPDAWNGMVAAAYGAHFDGWWDAAVKAMAAGSRIAYAVRRRADGAVVGTTSLYEIKPEHRRCEIGSTFYQPEARGGPINPACKRLLLDYAFSNGAIRVEIITDALNAASQAAIRKLGATFEGELRKHKTTWTGRARDTAQFAILDEDWPDVRRGWTSGWRPSPSRRPCIRWVRGRRRSMSP</sequence>
<keyword evidence="2" id="KW-0808">Transferase</keyword>
<dbReference type="RefSeq" id="WP_353954248.1">
    <property type="nucleotide sequence ID" value="NZ_UAQM01000004.1"/>
</dbReference>
<dbReference type="EMBL" id="UAQM01000004">
    <property type="protein sequence ID" value="SPU43221.1"/>
    <property type="molecule type" value="Genomic_DNA"/>
</dbReference>
<name>A0A2X1BNF0_BREDI</name>
<evidence type="ECO:0000313" key="3">
    <source>
        <dbReference type="Proteomes" id="UP000250358"/>
    </source>
</evidence>
<organism evidence="2 3">
    <name type="scientific">Brevundimonas diminuta</name>
    <name type="common">Pseudomonas diminuta</name>
    <dbReference type="NCBI Taxonomy" id="293"/>
    <lineage>
        <taxon>Bacteria</taxon>
        <taxon>Pseudomonadati</taxon>
        <taxon>Pseudomonadota</taxon>
        <taxon>Alphaproteobacteria</taxon>
        <taxon>Caulobacterales</taxon>
        <taxon>Caulobacteraceae</taxon>
        <taxon>Brevundimonas</taxon>
    </lineage>
</organism>
<feature type="domain" description="N-acetyltransferase" evidence="1">
    <location>
        <begin position="24"/>
        <end position="169"/>
    </location>
</feature>
<dbReference type="PROSITE" id="PS51186">
    <property type="entry name" value="GNAT"/>
    <property type="match status" value="1"/>
</dbReference>
<accession>A0A2X1BNF0</accession>
<gene>
    <name evidence="2" type="ORF">NCTC11165_01122</name>
</gene>
<dbReference type="SUPFAM" id="SSF55729">
    <property type="entry name" value="Acyl-CoA N-acyltransferases (Nat)"/>
    <property type="match status" value="1"/>
</dbReference>
<evidence type="ECO:0000259" key="1">
    <source>
        <dbReference type="PROSITE" id="PS51186"/>
    </source>
</evidence>